<evidence type="ECO:0000313" key="1">
    <source>
        <dbReference type="EMBL" id="PLZ94808.1"/>
    </source>
</evidence>
<dbReference type="Proteomes" id="UP000235025">
    <property type="component" value="Unassembled WGS sequence"/>
</dbReference>
<comment type="caution">
    <text evidence="1">The sequence shown here is derived from an EMBL/GenBank/DDBJ whole genome shotgun (WGS) entry which is preliminary data.</text>
</comment>
<sequence length="60" mass="6537">MKLKRRQFLFLSGLGAISAGFLASISRGIIGQNSEQISKVIAANPSTKKDLLETIYKVNL</sequence>
<accession>A0A2N6K9N9</accession>
<evidence type="ECO:0000313" key="2">
    <source>
        <dbReference type="Proteomes" id="UP000235025"/>
    </source>
</evidence>
<dbReference type="RefSeq" id="WP_258003979.1">
    <property type="nucleotide sequence ID" value="NZ_NMQA01000374.1"/>
</dbReference>
<organism evidence="1 2">
    <name type="scientific">Fischerella thermalis CCMEE 5268</name>
    <dbReference type="NCBI Taxonomy" id="2019662"/>
    <lineage>
        <taxon>Bacteria</taxon>
        <taxon>Bacillati</taxon>
        <taxon>Cyanobacteriota</taxon>
        <taxon>Cyanophyceae</taxon>
        <taxon>Nostocales</taxon>
        <taxon>Hapalosiphonaceae</taxon>
        <taxon>Fischerella</taxon>
    </lineage>
</organism>
<gene>
    <name evidence="1" type="ORF">CEN50_24210</name>
</gene>
<dbReference type="AlphaFoldDB" id="A0A2N6K9N9"/>
<dbReference type="EMBL" id="NMQA01000374">
    <property type="protein sequence ID" value="PLZ94808.1"/>
    <property type="molecule type" value="Genomic_DNA"/>
</dbReference>
<reference evidence="1 2" key="1">
    <citation type="submission" date="2017-07" db="EMBL/GenBank/DDBJ databases">
        <title>Genomes of Fischerella (Mastigocladus) sp. strains.</title>
        <authorList>
            <person name="Miller S.R."/>
        </authorList>
    </citation>
    <scope>NUCLEOTIDE SEQUENCE [LARGE SCALE GENOMIC DNA]</scope>
    <source>
        <strain evidence="1 2">CCMEE 5268</strain>
    </source>
</reference>
<proteinExistence type="predicted"/>
<name>A0A2N6K9N9_9CYAN</name>
<protein>
    <submittedName>
        <fullName evidence="1">Uncharacterized protein</fullName>
    </submittedName>
</protein>